<evidence type="ECO:0000313" key="8">
    <source>
        <dbReference type="RefSeq" id="XP_022344973.1"/>
    </source>
</evidence>
<protein>
    <submittedName>
        <fullName evidence="8">Uncharacterized protein LOC111137683</fullName>
    </submittedName>
</protein>
<dbReference type="GO" id="GO:1903724">
    <property type="term" value="P:positive regulation of centriole elongation"/>
    <property type="evidence" value="ECO:0007669"/>
    <property type="project" value="TreeGrafter"/>
</dbReference>
<evidence type="ECO:0000256" key="2">
    <source>
        <dbReference type="ARBA" id="ARBA00022490"/>
    </source>
</evidence>
<evidence type="ECO:0000313" key="7">
    <source>
        <dbReference type="Proteomes" id="UP000694844"/>
    </source>
</evidence>
<dbReference type="GO" id="GO:0005814">
    <property type="term" value="C:centriole"/>
    <property type="evidence" value="ECO:0007669"/>
    <property type="project" value="UniProtKB-SubCell"/>
</dbReference>
<accession>A0A8B8EZL3</accession>
<feature type="region of interest" description="Disordered" evidence="5">
    <location>
        <begin position="41"/>
        <end position="62"/>
    </location>
</feature>
<reference evidence="8" key="1">
    <citation type="submission" date="2025-08" db="UniProtKB">
        <authorList>
            <consortium name="RefSeq"/>
        </authorList>
    </citation>
    <scope>IDENTIFICATION</scope>
    <source>
        <tissue evidence="8">Whole sample</tissue>
    </source>
</reference>
<evidence type="ECO:0000256" key="4">
    <source>
        <dbReference type="ARBA" id="ARBA00029452"/>
    </source>
</evidence>
<dbReference type="RefSeq" id="XP_022344973.1">
    <property type="nucleotide sequence ID" value="XM_022489265.1"/>
</dbReference>
<dbReference type="InterPro" id="IPR029135">
    <property type="entry name" value="PPP1R35_C"/>
</dbReference>
<dbReference type="GO" id="GO:0019902">
    <property type="term" value="F:phosphatase binding"/>
    <property type="evidence" value="ECO:0007669"/>
    <property type="project" value="InterPro"/>
</dbReference>
<evidence type="ECO:0000259" key="6">
    <source>
        <dbReference type="Pfam" id="PF15503"/>
    </source>
</evidence>
<dbReference type="GO" id="GO:0045724">
    <property type="term" value="P:positive regulation of cilium assembly"/>
    <property type="evidence" value="ECO:0007669"/>
    <property type="project" value="TreeGrafter"/>
</dbReference>
<keyword evidence="7" id="KW-1185">Reference proteome</keyword>
<evidence type="ECO:0000256" key="3">
    <source>
        <dbReference type="ARBA" id="ARBA00023212"/>
    </source>
</evidence>
<organism evidence="7 8">
    <name type="scientific">Crassostrea virginica</name>
    <name type="common">Eastern oyster</name>
    <dbReference type="NCBI Taxonomy" id="6565"/>
    <lineage>
        <taxon>Eukaryota</taxon>
        <taxon>Metazoa</taxon>
        <taxon>Spiralia</taxon>
        <taxon>Lophotrochozoa</taxon>
        <taxon>Mollusca</taxon>
        <taxon>Bivalvia</taxon>
        <taxon>Autobranchia</taxon>
        <taxon>Pteriomorphia</taxon>
        <taxon>Ostreida</taxon>
        <taxon>Ostreoidea</taxon>
        <taxon>Ostreidae</taxon>
        <taxon>Crassostrea</taxon>
    </lineage>
</organism>
<comment type="subcellular location">
    <subcellularLocation>
        <location evidence="1">Cytoplasm</location>
        <location evidence="1">Cytoskeleton</location>
        <location evidence="1">Microtubule organizing center</location>
        <location evidence="1">Centrosome</location>
        <location evidence="1">Centriole</location>
    </subcellularLocation>
</comment>
<dbReference type="GeneID" id="111137683"/>
<evidence type="ECO:0000256" key="1">
    <source>
        <dbReference type="ARBA" id="ARBA00004114"/>
    </source>
</evidence>
<dbReference type="KEGG" id="cvn:111137683"/>
<dbReference type="OrthoDB" id="8942190at2759"/>
<proteinExistence type="inferred from homology"/>
<sequence length="458" mass="51435">MATHFVCQPTEPLAHRYPLNPGPGRGHGAVSHYELLNAASKPHAEFPPPGWDTSQSSEESLPLCQAPVPAWRITSDLIGPDPQLCITPEKPQGKFKPKKPVPESKPDYPVGCDPDLCVTPEKSIAERKIQDGQNVRFDISDSDNSFVTAEGKLASRLKKSYKACDYSDNLEESEPRKDFNAKPMQFIIQKTNNKAVFVPLADHSKAAETGKEDCDVNSVLPTVSNCSNQEERVISVLKSDNLKKKKTKVKLDSEAVVEDPTKHIKDLSNKRKVRVTRETKERPALTDYTYPFTDPTADTAQEFEHVFMRPEYNSTLRMRKEIESIKDSHVDVVRALDKKLQVSETVSSEIREKASSKVNISSPRFTGLVSLSVPVEEADKPHTFRAKPVKSRPQSKIQEPDLLEFFCPEYQRESPELSTPDLSTPSAPLVTASPMLAFDLYRHNRVWDSNSYLPSRHK</sequence>
<feature type="domain" description="Protein phosphatase 1 regulatory subunit 35 C-terminal" evidence="6">
    <location>
        <begin position="310"/>
        <end position="443"/>
    </location>
</feature>
<feature type="region of interest" description="Disordered" evidence="5">
    <location>
        <begin position="86"/>
        <end position="107"/>
    </location>
</feature>
<evidence type="ECO:0000256" key="5">
    <source>
        <dbReference type="SAM" id="MobiDB-lite"/>
    </source>
</evidence>
<dbReference type="Pfam" id="PF15503">
    <property type="entry name" value="PPP1R35_C"/>
    <property type="match status" value="1"/>
</dbReference>
<dbReference type="PANTHER" id="PTHR28625">
    <property type="entry name" value="PROTEIN PHOSPHATASE 1 REGULATORY SUBUNIT 35"/>
    <property type="match status" value="1"/>
</dbReference>
<dbReference type="Proteomes" id="UP000694844">
    <property type="component" value="Chromosome 5"/>
</dbReference>
<dbReference type="PANTHER" id="PTHR28625:SF1">
    <property type="entry name" value="PROTEIN PHOSPHATASE 1 REGULATORY SUBUNIT 35"/>
    <property type="match status" value="1"/>
</dbReference>
<keyword evidence="3" id="KW-0206">Cytoskeleton</keyword>
<gene>
    <name evidence="8" type="primary">LOC111137683</name>
</gene>
<dbReference type="InterPro" id="IPR033590">
    <property type="entry name" value="PPP1R35"/>
</dbReference>
<comment type="similarity">
    <text evidence="4">Belongs to the PPP1R35 family.</text>
</comment>
<name>A0A8B8EZL3_CRAVI</name>
<keyword evidence="2" id="KW-0963">Cytoplasm</keyword>
<dbReference type="AlphaFoldDB" id="A0A8B8EZL3"/>